<dbReference type="KEGG" id="las:CLIBASIA_04320"/>
<protein>
    <submittedName>
        <fullName evidence="1">Uncharacterized protein</fullName>
    </submittedName>
</protein>
<proteinExistence type="predicted"/>
<evidence type="ECO:0000313" key="2">
    <source>
        <dbReference type="Proteomes" id="UP000002744"/>
    </source>
</evidence>
<name>C6XGD3_LIBAP</name>
<dbReference type="Proteomes" id="UP000002744">
    <property type="component" value="Chromosome"/>
</dbReference>
<sequence>MVRVFCAIIFVLITFIGEFSQALEHEDELKVNFGLMRRVMIDLWSREISSYRTPLSLDLDYKHRVYLDTYKSFSINLGFETFNEIVNPTTMRVLVLPVLSMHKTWNNNFDDSYFFKKIGVGVVASTGFNTGDKWLGAEMGMSFYVYPTPWLILQSDFAIRHASSDVVVCMRYQAKFLITDSIGILYRNVSAVSAAVDKNIGLGVTKIGLDYVYKF</sequence>
<gene>
    <name evidence="1" type="ordered locus">CLIBASIA_04320</name>
</gene>
<dbReference type="RefSeq" id="WP_015824949.1">
    <property type="nucleotide sequence ID" value="NC_012985.3"/>
</dbReference>
<dbReference type="EMBL" id="CP001677">
    <property type="protein sequence ID" value="ACT57436.1"/>
    <property type="molecule type" value="Genomic_DNA"/>
</dbReference>
<reference evidence="1 2" key="1">
    <citation type="journal article" date="2009" name="Mol. Plant Microbe Interact.">
        <title>Complete genome sequence of citrus huanglongbing bacterium, 'Candidatus Liberibacter asiaticus' obtained through metagenomics.</title>
        <authorList>
            <person name="Duan Y."/>
            <person name="Zhou L."/>
            <person name="Hall D.G."/>
            <person name="Li W."/>
            <person name="Doddapaneni H."/>
            <person name="Lin H."/>
            <person name="Liu L."/>
            <person name="Vahling C.M."/>
            <person name="Gabriel D.W."/>
            <person name="Williams K.P."/>
            <person name="Dickerman A."/>
            <person name="Sun Y."/>
            <person name="Gottwald T."/>
        </authorList>
    </citation>
    <scope>NUCLEOTIDE SEQUENCE [LARGE SCALE GENOMIC DNA]</scope>
    <source>
        <strain evidence="2">psy62</strain>
    </source>
</reference>
<dbReference type="GeneID" id="93077199"/>
<reference evidence="1 2" key="2">
    <citation type="journal article" date="2011" name="Appl. Environ. Microbiol.">
        <title>Diversity and plasticity of the intracellular plant pathogen and insect symbiont, 'Candidatus Liberibacter asiaticus', revealed by hyper variable prophage genes with intragenic tandem repeats.</title>
        <authorList>
            <person name="Zhou L."/>
            <person name="Powell C.A."/>
            <person name="Hoffman M.T."/>
            <person name="Li W."/>
            <person name="Fan G."/>
            <person name="Liu B."/>
            <person name="Lin H."/>
            <person name="Duan Y."/>
        </authorList>
    </citation>
    <scope>NUCLEOTIDE SEQUENCE [LARGE SCALE GENOMIC DNA]</scope>
    <source>
        <strain evidence="2">psy62</strain>
    </source>
</reference>
<accession>C6XGD3</accession>
<dbReference type="AlphaFoldDB" id="C6XGD3"/>
<organism evidence="1 2">
    <name type="scientific">Liberibacter asiaticus (strain psy62)</name>
    <dbReference type="NCBI Taxonomy" id="537021"/>
    <lineage>
        <taxon>Bacteria</taxon>
        <taxon>Pseudomonadati</taxon>
        <taxon>Pseudomonadota</taxon>
        <taxon>Alphaproteobacteria</taxon>
        <taxon>Hyphomicrobiales</taxon>
        <taxon>Rhizobiaceae</taxon>
        <taxon>Liberibacter</taxon>
    </lineage>
</organism>
<evidence type="ECO:0000313" key="1">
    <source>
        <dbReference type="EMBL" id="ACT57436.1"/>
    </source>
</evidence>
<dbReference type="HOGENOM" id="CLU_1281237_0_0_5"/>